<feature type="coiled-coil region" evidence="1">
    <location>
        <begin position="93"/>
        <end position="180"/>
    </location>
</feature>
<keyword evidence="1" id="KW-0175">Coiled coil</keyword>
<protein>
    <submittedName>
        <fullName evidence="4">Uncharacterized protein</fullName>
    </submittedName>
</protein>
<dbReference type="Proteomes" id="UP000887572">
    <property type="component" value="Unplaced"/>
</dbReference>
<feature type="compositionally biased region" description="Basic and acidic residues" evidence="2">
    <location>
        <begin position="67"/>
        <end position="77"/>
    </location>
</feature>
<proteinExistence type="predicted"/>
<name>A0A914HAC0_GLORO</name>
<dbReference type="AlphaFoldDB" id="A0A914HAC0"/>
<sequence length="320" mass="36728">MANKNLLRKRRAEMGAQKRWEKRIEKRASVAKATQARWAKKVDFSTVSGLFDSAGQFDSGGRFDSGFFDRSDNKESDAEPPTESQHTECVQQVNELSRQFEEKEKLLAQSDVNARSMEMTIEELKGRNAALEMELQRCKEEAEQFRKAVKDRQKAEQHRRIEIETELTNLESEILQTQMNCLKKRLQLQSNPERAFLNSRRDRSAGSSLLRVEQRLEMLGAYKSRWFQQYNENEIRNALRGTGPEHITTKRLIVDLFGTVSFWGVNLARLELFSIITITNKVLPNGTRKTAGLFVAFAANLFPCLSLYEPGSKNLVFIPG</sequence>
<reference evidence="4" key="1">
    <citation type="submission" date="2022-11" db="UniProtKB">
        <authorList>
            <consortium name="WormBaseParasite"/>
        </authorList>
    </citation>
    <scope>IDENTIFICATION</scope>
</reference>
<accession>A0A914HAC0</accession>
<keyword evidence="3" id="KW-1185">Reference proteome</keyword>
<organism evidence="3 4">
    <name type="scientific">Globodera rostochiensis</name>
    <name type="common">Golden nematode worm</name>
    <name type="synonym">Heterodera rostochiensis</name>
    <dbReference type="NCBI Taxonomy" id="31243"/>
    <lineage>
        <taxon>Eukaryota</taxon>
        <taxon>Metazoa</taxon>
        <taxon>Ecdysozoa</taxon>
        <taxon>Nematoda</taxon>
        <taxon>Chromadorea</taxon>
        <taxon>Rhabditida</taxon>
        <taxon>Tylenchina</taxon>
        <taxon>Tylenchomorpha</taxon>
        <taxon>Tylenchoidea</taxon>
        <taxon>Heteroderidae</taxon>
        <taxon>Heteroderinae</taxon>
        <taxon>Globodera</taxon>
    </lineage>
</organism>
<evidence type="ECO:0000313" key="3">
    <source>
        <dbReference type="Proteomes" id="UP000887572"/>
    </source>
</evidence>
<evidence type="ECO:0000256" key="1">
    <source>
        <dbReference type="SAM" id="Coils"/>
    </source>
</evidence>
<evidence type="ECO:0000256" key="2">
    <source>
        <dbReference type="SAM" id="MobiDB-lite"/>
    </source>
</evidence>
<feature type="region of interest" description="Disordered" evidence="2">
    <location>
        <begin position="62"/>
        <end position="88"/>
    </location>
</feature>
<dbReference type="WBParaSite" id="Gr19_v10_g15244.t1">
    <property type="protein sequence ID" value="Gr19_v10_g15244.t1"/>
    <property type="gene ID" value="Gr19_v10_g15244"/>
</dbReference>
<evidence type="ECO:0000313" key="4">
    <source>
        <dbReference type="WBParaSite" id="Gr19_v10_g15244.t1"/>
    </source>
</evidence>